<accession>A4C5Q1</accession>
<dbReference type="Proteomes" id="UP000006201">
    <property type="component" value="Unassembled WGS sequence"/>
</dbReference>
<dbReference type="PROSITE" id="PS51257">
    <property type="entry name" value="PROKAR_LIPOPROTEIN"/>
    <property type="match status" value="1"/>
</dbReference>
<dbReference type="STRING" id="87626.PTD2_10834"/>
<dbReference type="EMBL" id="AAOH01000002">
    <property type="protein sequence ID" value="EAR29305.1"/>
    <property type="molecule type" value="Genomic_DNA"/>
</dbReference>
<evidence type="ECO:0000313" key="3">
    <source>
        <dbReference type="Proteomes" id="UP000006201"/>
    </source>
</evidence>
<organism evidence="2 3">
    <name type="scientific">Pseudoalteromonas tunicata D2</name>
    <dbReference type="NCBI Taxonomy" id="87626"/>
    <lineage>
        <taxon>Bacteria</taxon>
        <taxon>Pseudomonadati</taxon>
        <taxon>Pseudomonadota</taxon>
        <taxon>Gammaproteobacteria</taxon>
        <taxon>Alteromonadales</taxon>
        <taxon>Pseudoalteromonadaceae</taxon>
        <taxon>Pseudoalteromonas</taxon>
    </lineage>
</organism>
<keyword evidence="1" id="KW-0812">Transmembrane</keyword>
<keyword evidence="1" id="KW-1133">Transmembrane helix</keyword>
<keyword evidence="3" id="KW-1185">Reference proteome</keyword>
<feature type="transmembrane region" description="Helical" evidence="1">
    <location>
        <begin position="15"/>
        <end position="36"/>
    </location>
</feature>
<dbReference type="AlphaFoldDB" id="A4C5Q1"/>
<dbReference type="RefSeq" id="WP_009837180.1">
    <property type="nucleotide sequence ID" value="NZ_AAOH01000002.1"/>
</dbReference>
<keyword evidence="1" id="KW-0472">Membrane</keyword>
<dbReference type="eggNOG" id="ENOG50331QD">
    <property type="taxonomic scope" value="Bacteria"/>
</dbReference>
<reference evidence="2 3" key="1">
    <citation type="submission" date="2006-02" db="EMBL/GenBank/DDBJ databases">
        <authorList>
            <person name="Moran M.A."/>
            <person name="Kjelleberg S."/>
            <person name="Egan S."/>
            <person name="Saunders N."/>
            <person name="Thomas T."/>
            <person name="Ferriera S."/>
            <person name="Johnson J."/>
            <person name="Kravitz S."/>
            <person name="Halpern A."/>
            <person name="Remington K."/>
            <person name="Beeson K."/>
            <person name="Tran B."/>
            <person name="Rogers Y.-H."/>
            <person name="Friedman R."/>
            <person name="Venter J.C."/>
        </authorList>
    </citation>
    <scope>NUCLEOTIDE SEQUENCE [LARGE SCALE GENOMIC DNA]</scope>
    <source>
        <strain evidence="2 3">D2</strain>
    </source>
</reference>
<name>A4C5Q1_9GAMM</name>
<evidence type="ECO:0000313" key="2">
    <source>
        <dbReference type="EMBL" id="EAR29305.1"/>
    </source>
</evidence>
<gene>
    <name evidence="2" type="ORF">PTD2_10834</name>
</gene>
<protein>
    <submittedName>
        <fullName evidence="2">Uncharacterized protein</fullName>
    </submittedName>
</protein>
<dbReference type="HOGENOM" id="CLU_216513_0_0_6"/>
<comment type="caution">
    <text evidence="2">The sequence shown here is derived from an EMBL/GenBank/DDBJ whole genome shotgun (WGS) entry which is preliminary data.</text>
</comment>
<proteinExistence type="predicted"/>
<sequence length="41" mass="4592">MAHKGEFKDPFNIKYFLAFLVVFAGVGCLNAILGWFKVLSV</sequence>
<evidence type="ECO:0000256" key="1">
    <source>
        <dbReference type="SAM" id="Phobius"/>
    </source>
</evidence>